<comment type="caution">
    <text evidence="3">The sequence shown here is derived from an EMBL/GenBank/DDBJ whole genome shotgun (WGS) entry which is preliminary data.</text>
</comment>
<dbReference type="Proteomes" id="UP000053317">
    <property type="component" value="Unassembled WGS sequence"/>
</dbReference>
<dbReference type="Pfam" id="PF14737">
    <property type="entry name" value="DUF4470"/>
    <property type="match status" value="1"/>
</dbReference>
<dbReference type="OrthoDB" id="2423701at2759"/>
<accession>A0A0G2GNN3</accession>
<dbReference type="Pfam" id="PF13414">
    <property type="entry name" value="TPR_11"/>
    <property type="match status" value="1"/>
</dbReference>
<dbReference type="InterPro" id="IPR027974">
    <property type="entry name" value="DUF4470"/>
</dbReference>
<dbReference type="PROSITE" id="PS50005">
    <property type="entry name" value="TPR"/>
    <property type="match status" value="1"/>
</dbReference>
<evidence type="ECO:0000313" key="3">
    <source>
        <dbReference type="EMBL" id="KKY18425.1"/>
    </source>
</evidence>
<feature type="domain" description="DUF4470" evidence="2">
    <location>
        <begin position="149"/>
        <end position="231"/>
    </location>
</feature>
<evidence type="ECO:0000259" key="2">
    <source>
        <dbReference type="Pfam" id="PF14737"/>
    </source>
</evidence>
<dbReference type="EMBL" id="LCWF01000121">
    <property type="protein sequence ID" value="KKY18425.1"/>
    <property type="molecule type" value="Genomic_DNA"/>
</dbReference>
<gene>
    <name evidence="3" type="ORF">UCRPC4_g04894</name>
</gene>
<organism evidence="3 4">
    <name type="scientific">Phaeomoniella chlamydospora</name>
    <name type="common">Phaeoacremonium chlamydosporum</name>
    <dbReference type="NCBI Taxonomy" id="158046"/>
    <lineage>
        <taxon>Eukaryota</taxon>
        <taxon>Fungi</taxon>
        <taxon>Dikarya</taxon>
        <taxon>Ascomycota</taxon>
        <taxon>Pezizomycotina</taxon>
        <taxon>Eurotiomycetes</taxon>
        <taxon>Chaetothyriomycetidae</taxon>
        <taxon>Phaeomoniellales</taxon>
        <taxon>Phaeomoniellaceae</taxon>
        <taxon>Phaeomoniella</taxon>
    </lineage>
</organism>
<dbReference type="InterPro" id="IPR011990">
    <property type="entry name" value="TPR-like_helical_dom_sf"/>
</dbReference>
<protein>
    <submittedName>
        <fullName evidence="3">Putative dna primase large subunit</fullName>
    </submittedName>
</protein>
<keyword evidence="1" id="KW-0802">TPR repeat</keyword>
<dbReference type="SMART" id="SM00028">
    <property type="entry name" value="TPR"/>
    <property type="match status" value="2"/>
</dbReference>
<dbReference type="InterPro" id="IPR019734">
    <property type="entry name" value="TPR_rpt"/>
</dbReference>
<sequence length="319" mass="35863">MFAEDLRKQGNEFYKKLQLPKAISLYIQASELEPTNPLPLSNLSAAYFEAGDYDKCIDAAVKCLTLISVDDALYEKVKSRQLQACVYAHQTDAVSHPANYPILAVWTDLLESEASFQYSESNMQDCRQRLFREIPIIKPSLRTELEYHPFGHDEPESLVDKTLFSVVENADISLLFGGIGDARNLFATLTEIAWTEAETPSNRSYHITINDIKPAAIARDLVVFFLLNELLPLGKDPKKALVVMNTLHFVYSAPIMPQLASKHLQKTIHMVIQAIEESSLPSWISLRPGVGEELLPILRRWIGDTSTLFPTEDIIIGTV</sequence>
<reference evidence="3 4" key="1">
    <citation type="submission" date="2015-05" db="EMBL/GenBank/DDBJ databases">
        <title>Distinctive expansion of gene families associated with plant cell wall degradation and secondary metabolism in the genomes of grapevine trunk pathogens.</title>
        <authorList>
            <person name="Lawrence D.P."/>
            <person name="Travadon R."/>
            <person name="Rolshausen P.E."/>
            <person name="Baumgartner K."/>
        </authorList>
    </citation>
    <scope>NUCLEOTIDE SEQUENCE [LARGE SCALE GENOMIC DNA]</scope>
    <source>
        <strain evidence="3">UCRPC4</strain>
    </source>
</reference>
<feature type="repeat" description="TPR" evidence="1">
    <location>
        <begin position="3"/>
        <end position="36"/>
    </location>
</feature>
<reference evidence="3 4" key="2">
    <citation type="submission" date="2015-05" db="EMBL/GenBank/DDBJ databases">
        <authorList>
            <person name="Morales-Cruz A."/>
            <person name="Amrine K.C."/>
            <person name="Cantu D."/>
        </authorList>
    </citation>
    <scope>NUCLEOTIDE SEQUENCE [LARGE SCALE GENOMIC DNA]</scope>
    <source>
        <strain evidence="3">UCRPC4</strain>
    </source>
</reference>
<name>A0A0G2GNN3_PHACM</name>
<dbReference type="Gene3D" id="1.25.40.10">
    <property type="entry name" value="Tetratricopeptide repeat domain"/>
    <property type="match status" value="1"/>
</dbReference>
<keyword evidence="4" id="KW-1185">Reference proteome</keyword>
<dbReference type="SUPFAM" id="SSF48452">
    <property type="entry name" value="TPR-like"/>
    <property type="match status" value="1"/>
</dbReference>
<dbReference type="AlphaFoldDB" id="A0A0G2GNN3"/>
<evidence type="ECO:0000256" key="1">
    <source>
        <dbReference type="PROSITE-ProRule" id="PRU00339"/>
    </source>
</evidence>
<proteinExistence type="predicted"/>
<evidence type="ECO:0000313" key="4">
    <source>
        <dbReference type="Proteomes" id="UP000053317"/>
    </source>
</evidence>